<dbReference type="PANTHER" id="PTHR47972">
    <property type="entry name" value="KINESIN-LIKE PROTEIN KLP-3"/>
    <property type="match status" value="1"/>
</dbReference>
<evidence type="ECO:0000313" key="3">
    <source>
        <dbReference type="EMBL" id="KAF9690459.1"/>
    </source>
</evidence>
<dbReference type="GO" id="GO:0008017">
    <property type="term" value="F:microtubule binding"/>
    <property type="evidence" value="ECO:0007669"/>
    <property type="project" value="InterPro"/>
</dbReference>
<dbReference type="AlphaFoldDB" id="A0A8H7MCL5"/>
<dbReference type="OrthoDB" id="3176171at2759"/>
<feature type="domain" description="Kinesin motor" evidence="2">
    <location>
        <begin position="176"/>
        <end position="550"/>
    </location>
</feature>
<dbReference type="Pfam" id="PF00225">
    <property type="entry name" value="Kinesin"/>
    <property type="match status" value="1"/>
</dbReference>
<dbReference type="InterPro" id="IPR027417">
    <property type="entry name" value="P-loop_NTPase"/>
</dbReference>
<dbReference type="SUPFAM" id="SSF52540">
    <property type="entry name" value="P-loop containing nucleoside triphosphate hydrolases"/>
    <property type="match status" value="1"/>
</dbReference>
<proteinExistence type="predicted"/>
<dbReference type="Gene3D" id="3.40.850.10">
    <property type="entry name" value="Kinesin motor domain"/>
    <property type="match status" value="1"/>
</dbReference>
<evidence type="ECO:0000259" key="2">
    <source>
        <dbReference type="SMART" id="SM00129"/>
    </source>
</evidence>
<evidence type="ECO:0000256" key="1">
    <source>
        <dbReference type="SAM" id="Coils"/>
    </source>
</evidence>
<comment type="caution">
    <text evidence="3">The sequence shown here is derived from an EMBL/GenBank/DDBJ whole genome shotgun (WGS) entry which is preliminary data.</text>
</comment>
<dbReference type="GO" id="GO:0007018">
    <property type="term" value="P:microtubule-based movement"/>
    <property type="evidence" value="ECO:0007669"/>
    <property type="project" value="InterPro"/>
</dbReference>
<sequence>MSGFRPPPHIPPPRPDGSWDREAVQWLLDECKRTFEEALIESTKETCVRLQETQRERDAARNALKETERAQQDRAHQDLKMLQSALTEAEKKVQQVGSDKIRLEAKIQKQQEVNRQAKNAYDAEMASMSTNFDAKMASMSTNFDAKMASMSTKFDAEMASMNTKLSGAYHDILQCCNNIQLYCKVRPPPFNEKTHKDGKSLTWGYESFDVKTKDEQYSFHRVFGPRASNAELHNVLRPMLEIAQGNNRHVLLIGFGESGSGKSTTLYQASEINQLSIVEQLANDLWGEDSSKASMWSAGLMLLEMQASGMYSLINGPPGSAKQKVKISQSKNDADMVGVPENARYTANTFIAYDNKVPGTQYHNRQWVKGRDEFIKTVFAALQQRENGSTTNNKTSSRGCALLEIRLKYHDRNNRVFPRGVITLVDLMGKEDFNDVVLTPKRGNFNAGVLNVNALFSVLKAISKHKNRAARTVKGSTTTNDDKHTKNHQYAQSDLYHLVNPIKSGSVCGNGAKPHVALIAHICDCVDNVARNMSTLKETKELEGTFDVAATENCASCSKREMEISELEEKCDHLGRQLTTLRGAGGRSDKAVDELTSRVKDLGITYVLE</sequence>
<dbReference type="Proteomes" id="UP000651452">
    <property type="component" value="Unassembled WGS sequence"/>
</dbReference>
<name>A0A8H7MCL5_9PLEO</name>
<dbReference type="GO" id="GO:0005524">
    <property type="term" value="F:ATP binding"/>
    <property type="evidence" value="ECO:0007669"/>
    <property type="project" value="InterPro"/>
</dbReference>
<dbReference type="EMBL" id="RZGK01000024">
    <property type="protein sequence ID" value="KAF9690459.1"/>
    <property type="molecule type" value="Genomic_DNA"/>
</dbReference>
<reference evidence="3" key="2">
    <citation type="submission" date="2020-09" db="EMBL/GenBank/DDBJ databases">
        <title>Reference genome assembly for Australian Ascochyta lentis isolate Al4.</title>
        <authorList>
            <person name="Lee R.C."/>
            <person name="Farfan-Caceres L.M."/>
            <person name="Debler J.W."/>
            <person name="Williams A.H."/>
            <person name="Henares B.M."/>
        </authorList>
    </citation>
    <scope>NUCLEOTIDE SEQUENCE</scope>
    <source>
        <strain evidence="3">Al4</strain>
    </source>
</reference>
<dbReference type="InterPro" id="IPR036961">
    <property type="entry name" value="Kinesin_motor_dom_sf"/>
</dbReference>
<gene>
    <name evidence="3" type="ORF">EKO04_011600</name>
</gene>
<reference evidence="3" key="1">
    <citation type="submission" date="2018-12" db="EMBL/GenBank/DDBJ databases">
        <authorList>
            <person name="Syme R.A."/>
            <person name="Farfan-Caceres L."/>
            <person name="Lichtenzveig J."/>
        </authorList>
    </citation>
    <scope>NUCLEOTIDE SEQUENCE</scope>
    <source>
        <strain evidence="3">Al4</strain>
    </source>
</reference>
<dbReference type="PRINTS" id="PR00380">
    <property type="entry name" value="KINESINHEAVY"/>
</dbReference>
<dbReference type="InterPro" id="IPR027640">
    <property type="entry name" value="Kinesin-like_fam"/>
</dbReference>
<accession>A0A8H7MCL5</accession>
<evidence type="ECO:0000313" key="4">
    <source>
        <dbReference type="Proteomes" id="UP000651452"/>
    </source>
</evidence>
<dbReference type="SMART" id="SM00129">
    <property type="entry name" value="KISc"/>
    <property type="match status" value="1"/>
</dbReference>
<dbReference type="InterPro" id="IPR001752">
    <property type="entry name" value="Kinesin_motor_dom"/>
</dbReference>
<feature type="coiled-coil region" evidence="1">
    <location>
        <begin position="50"/>
        <end position="120"/>
    </location>
</feature>
<keyword evidence="4" id="KW-1185">Reference proteome</keyword>
<dbReference type="GO" id="GO:0003777">
    <property type="term" value="F:microtubule motor activity"/>
    <property type="evidence" value="ECO:0007669"/>
    <property type="project" value="InterPro"/>
</dbReference>
<keyword evidence="1" id="KW-0175">Coiled coil</keyword>
<protein>
    <recommendedName>
        <fullName evidence="2">Kinesin motor domain-containing protein</fullName>
    </recommendedName>
</protein>
<organism evidence="3 4">
    <name type="scientific">Ascochyta lentis</name>
    <dbReference type="NCBI Taxonomy" id="205686"/>
    <lineage>
        <taxon>Eukaryota</taxon>
        <taxon>Fungi</taxon>
        <taxon>Dikarya</taxon>
        <taxon>Ascomycota</taxon>
        <taxon>Pezizomycotina</taxon>
        <taxon>Dothideomycetes</taxon>
        <taxon>Pleosporomycetidae</taxon>
        <taxon>Pleosporales</taxon>
        <taxon>Pleosporineae</taxon>
        <taxon>Didymellaceae</taxon>
        <taxon>Ascochyta</taxon>
    </lineage>
</organism>